<dbReference type="SUPFAM" id="SSF48208">
    <property type="entry name" value="Six-hairpin glycosidases"/>
    <property type="match status" value="1"/>
</dbReference>
<proteinExistence type="inferred from homology"/>
<gene>
    <name evidence="3" type="ORF">SAMN04489714_2096</name>
</gene>
<keyword evidence="4" id="KW-1185">Reference proteome</keyword>
<keyword evidence="2" id="KW-0413">Isomerase</keyword>
<accession>A0ABY0VCT4</accession>
<sequence length="444" mass="50057">MGWIGSVEHNNWLSAQMRALLEEAKCTMASTGFAHLTTEGDADTTRPVELAVTSRMTYVYSLGVLMGIPGCRRFADHGIHCLSTHFVDEAQGGWFTGLTHDLDAEGNAVPWEGPYADMKSQFHHAFLILAASAATVANRPGALELLNAALHDQERFWLDKNGLVHDSLTADHKPTDRLHAMDCLLHTAEAYLSAAEATTDPLWIERAEVIAQFVNEQASSHNWRLPEYYDAQWKPLDHVPSGFDDGRRVYTGYVIGHSMQWARLAVHIRAALRSMGRQQPDYLFEMAQELFHRARVDGWRRNGKPGFALTVSADGEPVDTHHLQWVVCEGVCAALAIRRAMLDDGVNPAEVESYEHCHRSWLDFINDYLILSPGRWIRALDENNEPASEPIASRLDVYHAIQTLLMSRVPLWPPFASAISRGLLDHPEEAPTDRRSWNIFKHRW</sequence>
<dbReference type="RefSeq" id="WP_058237551.1">
    <property type="nucleotide sequence ID" value="NZ_LT629792.1"/>
</dbReference>
<evidence type="ECO:0000256" key="1">
    <source>
        <dbReference type="ARBA" id="ARBA00008558"/>
    </source>
</evidence>
<comment type="similarity">
    <text evidence="1">Belongs to the N-acylglucosamine 2-epimerase family.</text>
</comment>
<dbReference type="PANTHER" id="PTHR15108">
    <property type="entry name" value="N-ACYLGLUCOSAMINE-2-EPIMERASE"/>
    <property type="match status" value="1"/>
</dbReference>
<evidence type="ECO:0000313" key="3">
    <source>
        <dbReference type="EMBL" id="SDU08995.1"/>
    </source>
</evidence>
<dbReference type="InterPro" id="IPR012341">
    <property type="entry name" value="6hp_glycosidase-like_sf"/>
</dbReference>
<dbReference type="Pfam" id="PF07221">
    <property type="entry name" value="GlcNAc_2-epim"/>
    <property type="match status" value="1"/>
</dbReference>
<protein>
    <submittedName>
        <fullName evidence="3">Mannose or cellobiose epimerase, N-acyl-D-glucosamine 2-epimerase family</fullName>
    </submittedName>
</protein>
<dbReference type="EMBL" id="LT629792">
    <property type="protein sequence ID" value="SDU08995.1"/>
    <property type="molecule type" value="Genomic_DNA"/>
</dbReference>
<evidence type="ECO:0000256" key="2">
    <source>
        <dbReference type="ARBA" id="ARBA00023235"/>
    </source>
</evidence>
<dbReference type="Gene3D" id="1.50.10.10">
    <property type="match status" value="1"/>
</dbReference>
<organism evidence="3 4">
    <name type="scientific">Schaalia radingae</name>
    <dbReference type="NCBI Taxonomy" id="131110"/>
    <lineage>
        <taxon>Bacteria</taxon>
        <taxon>Bacillati</taxon>
        <taxon>Actinomycetota</taxon>
        <taxon>Actinomycetes</taxon>
        <taxon>Actinomycetales</taxon>
        <taxon>Actinomycetaceae</taxon>
        <taxon>Schaalia</taxon>
    </lineage>
</organism>
<reference evidence="3 4" key="1">
    <citation type="submission" date="2016-10" db="EMBL/GenBank/DDBJ databases">
        <authorList>
            <person name="Varghese N."/>
            <person name="Submissions S."/>
        </authorList>
    </citation>
    <scope>NUCLEOTIDE SEQUENCE [LARGE SCALE GENOMIC DNA]</scope>
    <source>
        <strain evidence="3 4">DSM 9169</strain>
    </source>
</reference>
<dbReference type="InterPro" id="IPR008928">
    <property type="entry name" value="6-hairpin_glycosidase_sf"/>
</dbReference>
<name>A0ABY0VCT4_9ACTO</name>
<dbReference type="Proteomes" id="UP000198976">
    <property type="component" value="Chromosome I"/>
</dbReference>
<dbReference type="InterPro" id="IPR010819">
    <property type="entry name" value="AGE/CE"/>
</dbReference>
<evidence type="ECO:0000313" key="4">
    <source>
        <dbReference type="Proteomes" id="UP000198976"/>
    </source>
</evidence>